<dbReference type="PANTHER" id="PTHR46825:SF9">
    <property type="entry name" value="BETA-LACTAMASE-RELATED DOMAIN-CONTAINING PROTEIN"/>
    <property type="match status" value="1"/>
</dbReference>
<feature type="domain" description="Beta-lactamase-related" evidence="2">
    <location>
        <begin position="38"/>
        <end position="354"/>
    </location>
</feature>
<dbReference type="SUPFAM" id="SSF56601">
    <property type="entry name" value="beta-lactamase/transpeptidase-like"/>
    <property type="match status" value="1"/>
</dbReference>
<keyword evidence="1" id="KW-0732">Signal</keyword>
<evidence type="ECO:0000313" key="4">
    <source>
        <dbReference type="Proteomes" id="UP000663090"/>
    </source>
</evidence>
<sequence length="365" mass="39672">MRVQLVVLTTLVARLAHATPEDPTIATERASVRPFLTLFNQLAQEGTFTGTALVACEGGPVLARAYGLASREYRAPNRVSTRFSIGSLNKLFTQVAIAKLMERGSLHPSDTVAKLLPEHPITGADRITVEHLLDHRSGLGDIFGDEYFAADKMRFRTALDHFPLFASKPLLFEPGTSMRYSNAGYIVLGRIIEKRSGQSYDDFVREQVFQPAGMRSTAAFDGDLPIENVATGYTRRGVGGPLPEGEVRTNRYHFYRGSSAGGGYSTVEDLLKFARALEEGRLLSPPYTQWMLKGAPLPGQSAPPKPPMPVKGRMFGGGAIGLNAALGFDFLEDCIVVTLANADPPMAMEVADRLMSLVKEPSAPK</sequence>
<organism evidence="3 4">
    <name type="scientific">Myxococcus landrumensis</name>
    <dbReference type="NCBI Taxonomy" id="2813577"/>
    <lineage>
        <taxon>Bacteria</taxon>
        <taxon>Pseudomonadati</taxon>
        <taxon>Myxococcota</taxon>
        <taxon>Myxococcia</taxon>
        <taxon>Myxococcales</taxon>
        <taxon>Cystobacterineae</taxon>
        <taxon>Myxococcaceae</taxon>
        <taxon>Myxococcus</taxon>
    </lineage>
</organism>
<evidence type="ECO:0000256" key="1">
    <source>
        <dbReference type="SAM" id="SignalP"/>
    </source>
</evidence>
<accession>A0ABX7N2W0</accession>
<proteinExistence type="predicted"/>
<name>A0ABX7N2W0_9BACT</name>
<dbReference type="Pfam" id="PF00144">
    <property type="entry name" value="Beta-lactamase"/>
    <property type="match status" value="1"/>
</dbReference>
<dbReference type="InterPro" id="IPR050491">
    <property type="entry name" value="AmpC-like"/>
</dbReference>
<gene>
    <name evidence="3" type="ORF">JY572_32760</name>
</gene>
<dbReference type="Gene3D" id="3.40.710.10">
    <property type="entry name" value="DD-peptidase/beta-lactamase superfamily"/>
    <property type="match status" value="1"/>
</dbReference>
<dbReference type="InterPro" id="IPR012338">
    <property type="entry name" value="Beta-lactam/transpept-like"/>
</dbReference>
<dbReference type="EMBL" id="CP071091">
    <property type="protein sequence ID" value="QSQ13079.1"/>
    <property type="molecule type" value="Genomic_DNA"/>
</dbReference>
<dbReference type="InterPro" id="IPR001466">
    <property type="entry name" value="Beta-lactam-related"/>
</dbReference>
<evidence type="ECO:0000313" key="3">
    <source>
        <dbReference type="EMBL" id="QSQ13079.1"/>
    </source>
</evidence>
<keyword evidence="4" id="KW-1185">Reference proteome</keyword>
<feature type="chain" id="PRO_5047073908" evidence="1">
    <location>
        <begin position="19"/>
        <end position="365"/>
    </location>
</feature>
<feature type="signal peptide" evidence="1">
    <location>
        <begin position="1"/>
        <end position="18"/>
    </location>
</feature>
<reference evidence="3 4" key="1">
    <citation type="submission" date="2021-02" db="EMBL/GenBank/DDBJ databases">
        <title>De Novo genome assembly of isolated myxobacteria.</title>
        <authorList>
            <person name="Stevens D.C."/>
        </authorList>
    </citation>
    <scope>NUCLEOTIDE SEQUENCE [LARGE SCALE GENOMIC DNA]</scope>
    <source>
        <strain evidence="3 4">SCHIC003</strain>
    </source>
</reference>
<dbReference type="PANTHER" id="PTHR46825">
    <property type="entry name" value="D-ALANYL-D-ALANINE-CARBOXYPEPTIDASE/ENDOPEPTIDASE AMPH"/>
    <property type="match status" value="1"/>
</dbReference>
<dbReference type="RefSeq" id="WP_206714784.1">
    <property type="nucleotide sequence ID" value="NZ_CP071091.1"/>
</dbReference>
<protein>
    <submittedName>
        <fullName evidence="3">Beta-lactamase family protein</fullName>
    </submittedName>
</protein>
<dbReference type="Proteomes" id="UP000663090">
    <property type="component" value="Chromosome"/>
</dbReference>
<evidence type="ECO:0000259" key="2">
    <source>
        <dbReference type="Pfam" id="PF00144"/>
    </source>
</evidence>